<evidence type="ECO:0000313" key="2">
    <source>
        <dbReference type="EMBL" id="CAG8834949.1"/>
    </source>
</evidence>
<gene>
    <name evidence="2" type="ORF">GMARGA_LOCUS32323</name>
</gene>
<evidence type="ECO:0000256" key="1">
    <source>
        <dbReference type="SAM" id="MobiDB-lite"/>
    </source>
</evidence>
<evidence type="ECO:0000313" key="3">
    <source>
        <dbReference type="Proteomes" id="UP000789901"/>
    </source>
</evidence>
<feature type="region of interest" description="Disordered" evidence="1">
    <location>
        <begin position="34"/>
        <end position="57"/>
    </location>
</feature>
<reference evidence="2 3" key="1">
    <citation type="submission" date="2021-06" db="EMBL/GenBank/DDBJ databases">
        <authorList>
            <person name="Kallberg Y."/>
            <person name="Tangrot J."/>
            <person name="Rosling A."/>
        </authorList>
    </citation>
    <scope>NUCLEOTIDE SEQUENCE [LARGE SCALE GENOMIC DNA]</scope>
    <source>
        <strain evidence="2 3">120-4 pot B 10/14</strain>
    </source>
</reference>
<name>A0ABN7WLD2_GIGMA</name>
<sequence>MDANYLKTKEIDVQIRGWIPVDTIRQLCQPGRSKRVKLTGRPPQEPVRGMSMQRRQS</sequence>
<comment type="caution">
    <text evidence="2">The sequence shown here is derived from an EMBL/GenBank/DDBJ whole genome shotgun (WGS) entry which is preliminary data.</text>
</comment>
<protein>
    <submittedName>
        <fullName evidence="2">30106_t:CDS:1</fullName>
    </submittedName>
</protein>
<accession>A0ABN7WLD2</accession>
<proteinExistence type="predicted"/>
<dbReference type="Proteomes" id="UP000789901">
    <property type="component" value="Unassembled WGS sequence"/>
</dbReference>
<organism evidence="2 3">
    <name type="scientific">Gigaspora margarita</name>
    <dbReference type="NCBI Taxonomy" id="4874"/>
    <lineage>
        <taxon>Eukaryota</taxon>
        <taxon>Fungi</taxon>
        <taxon>Fungi incertae sedis</taxon>
        <taxon>Mucoromycota</taxon>
        <taxon>Glomeromycotina</taxon>
        <taxon>Glomeromycetes</taxon>
        <taxon>Diversisporales</taxon>
        <taxon>Gigasporaceae</taxon>
        <taxon>Gigaspora</taxon>
    </lineage>
</organism>
<feature type="non-terminal residue" evidence="2">
    <location>
        <position position="57"/>
    </location>
</feature>
<keyword evidence="3" id="KW-1185">Reference proteome</keyword>
<dbReference type="EMBL" id="CAJVQB010050505">
    <property type="protein sequence ID" value="CAG8834949.1"/>
    <property type="molecule type" value="Genomic_DNA"/>
</dbReference>